<evidence type="ECO:0000256" key="6">
    <source>
        <dbReference type="NCBIfam" id="TIGR03319"/>
    </source>
</evidence>
<dbReference type="PANTHER" id="PTHR12826:SF15">
    <property type="entry name" value="RIBONUCLEASE Y"/>
    <property type="match status" value="1"/>
</dbReference>
<keyword evidence="2 5" id="KW-0255">Endonuclease</keyword>
<feature type="transmembrane region" description="Helical" evidence="5">
    <location>
        <begin position="6"/>
        <end position="24"/>
    </location>
</feature>
<dbReference type="Gene3D" id="1.10.3210.10">
    <property type="entry name" value="Hypothetical protein af1432"/>
    <property type="match status" value="1"/>
</dbReference>
<dbReference type="GO" id="GO:0004521">
    <property type="term" value="F:RNA endonuclease activity"/>
    <property type="evidence" value="ECO:0007669"/>
    <property type="project" value="UniProtKB-UniRule"/>
</dbReference>
<feature type="coiled-coil region" evidence="7">
    <location>
        <begin position="33"/>
        <end position="153"/>
    </location>
</feature>
<gene>
    <name evidence="5 9" type="primary">rny</name>
    <name evidence="9" type="ORF">ENS56_02100</name>
</gene>
<dbReference type="PANTHER" id="PTHR12826">
    <property type="entry name" value="RIBONUCLEASE Y"/>
    <property type="match status" value="1"/>
</dbReference>
<dbReference type="GO" id="GO:0003723">
    <property type="term" value="F:RNA binding"/>
    <property type="evidence" value="ECO:0007669"/>
    <property type="project" value="UniProtKB-UniRule"/>
</dbReference>
<keyword evidence="3 5" id="KW-0378">Hydrolase</keyword>
<dbReference type="Gene3D" id="3.30.1370.10">
    <property type="entry name" value="K Homology domain, type 1"/>
    <property type="match status" value="1"/>
</dbReference>
<dbReference type="PROSITE" id="PS50084">
    <property type="entry name" value="KH_TYPE_1"/>
    <property type="match status" value="1"/>
</dbReference>
<name>A0A832DMB9_9BACT</name>
<dbReference type="FunFam" id="1.10.3210.10:FF:000013">
    <property type="entry name" value="Ribonuclease Y"/>
    <property type="match status" value="1"/>
</dbReference>
<reference evidence="9" key="1">
    <citation type="journal article" date="2020" name="mSystems">
        <title>Genome- and Community-Level Interaction Insights into Carbon Utilization and Element Cycling Functions of Hydrothermarchaeota in Hydrothermal Sediment.</title>
        <authorList>
            <person name="Zhou Z."/>
            <person name="Liu Y."/>
            <person name="Xu W."/>
            <person name="Pan J."/>
            <person name="Luo Z.H."/>
            <person name="Li M."/>
        </authorList>
    </citation>
    <scope>NUCLEOTIDE SEQUENCE [LARGE SCALE GENOMIC DNA]</scope>
    <source>
        <strain evidence="9">SpSt-500</strain>
    </source>
</reference>
<dbReference type="InterPro" id="IPR006674">
    <property type="entry name" value="HD_domain"/>
</dbReference>
<dbReference type="NCBIfam" id="TIGR03319">
    <property type="entry name" value="RNase_Y"/>
    <property type="match status" value="1"/>
</dbReference>
<evidence type="ECO:0000259" key="8">
    <source>
        <dbReference type="PROSITE" id="PS51831"/>
    </source>
</evidence>
<dbReference type="InterPro" id="IPR006675">
    <property type="entry name" value="HDIG_dom"/>
</dbReference>
<organism evidence="9">
    <name type="scientific">Ignavibacterium album</name>
    <dbReference type="NCBI Taxonomy" id="591197"/>
    <lineage>
        <taxon>Bacteria</taxon>
        <taxon>Pseudomonadati</taxon>
        <taxon>Ignavibacteriota</taxon>
        <taxon>Ignavibacteria</taxon>
        <taxon>Ignavibacteriales</taxon>
        <taxon>Ignavibacteriaceae</taxon>
        <taxon>Ignavibacterium</taxon>
    </lineage>
</organism>
<keyword evidence="5" id="KW-0472">Membrane</keyword>
<proteinExistence type="inferred from homology"/>
<keyword evidence="1 5" id="KW-0540">Nuclease</keyword>
<dbReference type="InterPro" id="IPR004087">
    <property type="entry name" value="KH_dom"/>
</dbReference>
<dbReference type="InterPro" id="IPR036612">
    <property type="entry name" value="KH_dom_type_1_sf"/>
</dbReference>
<keyword evidence="5" id="KW-1133">Transmembrane helix</keyword>
<comment type="caution">
    <text evidence="9">The sequence shown here is derived from an EMBL/GenBank/DDBJ whole genome shotgun (WGS) entry which is preliminary data.</text>
</comment>
<dbReference type="SUPFAM" id="SSF54791">
    <property type="entry name" value="Eukaryotic type KH-domain (KH-domain type I)"/>
    <property type="match status" value="1"/>
</dbReference>
<keyword evidence="4 5" id="KW-0694">RNA-binding</keyword>
<evidence type="ECO:0000256" key="5">
    <source>
        <dbReference type="HAMAP-Rule" id="MF_00335"/>
    </source>
</evidence>
<dbReference type="PROSITE" id="PS51831">
    <property type="entry name" value="HD"/>
    <property type="match status" value="1"/>
</dbReference>
<dbReference type="SUPFAM" id="SSF109604">
    <property type="entry name" value="HD-domain/PDEase-like"/>
    <property type="match status" value="1"/>
</dbReference>
<keyword evidence="7" id="KW-0175">Coiled coil</keyword>
<comment type="similarity">
    <text evidence="5">Belongs to the RNase Y family.</text>
</comment>
<evidence type="ECO:0000256" key="1">
    <source>
        <dbReference type="ARBA" id="ARBA00022722"/>
    </source>
</evidence>
<dbReference type="SMART" id="SM00322">
    <property type="entry name" value="KH"/>
    <property type="match status" value="1"/>
</dbReference>
<dbReference type="EC" id="3.1.-.-" evidence="5 6"/>
<dbReference type="GO" id="GO:0016787">
    <property type="term" value="F:hydrolase activity"/>
    <property type="evidence" value="ECO:0007669"/>
    <property type="project" value="UniProtKB-KW"/>
</dbReference>
<evidence type="ECO:0000256" key="7">
    <source>
        <dbReference type="SAM" id="Coils"/>
    </source>
</evidence>
<dbReference type="GO" id="GO:0005886">
    <property type="term" value="C:plasma membrane"/>
    <property type="evidence" value="ECO:0007669"/>
    <property type="project" value="UniProtKB-SubCell"/>
</dbReference>
<dbReference type="GO" id="GO:0006402">
    <property type="term" value="P:mRNA catabolic process"/>
    <property type="evidence" value="ECO:0007669"/>
    <property type="project" value="UniProtKB-UniRule"/>
</dbReference>
<dbReference type="InterPro" id="IPR003607">
    <property type="entry name" value="HD/PDEase_dom"/>
</dbReference>
<accession>A0A832DMB9</accession>
<dbReference type="AlphaFoldDB" id="A0A832DMB9"/>
<dbReference type="InterPro" id="IPR004088">
    <property type="entry name" value="KH_dom_type_1"/>
</dbReference>
<comment type="function">
    <text evidence="5">Endoribonuclease that initiates mRNA decay.</text>
</comment>
<dbReference type="InterPro" id="IPR017705">
    <property type="entry name" value="Ribonuclease_Y"/>
</dbReference>
<comment type="subcellular location">
    <subcellularLocation>
        <location evidence="5">Cell membrane</location>
        <topology evidence="5">Single-pass membrane protein</topology>
    </subcellularLocation>
</comment>
<dbReference type="CDD" id="cd22431">
    <property type="entry name" value="KH-I_RNaseY"/>
    <property type="match status" value="1"/>
</dbReference>
<evidence type="ECO:0000256" key="4">
    <source>
        <dbReference type="ARBA" id="ARBA00022884"/>
    </source>
</evidence>
<dbReference type="CDD" id="cd00077">
    <property type="entry name" value="HDc"/>
    <property type="match status" value="1"/>
</dbReference>
<dbReference type="SMART" id="SM00471">
    <property type="entry name" value="HDc"/>
    <property type="match status" value="1"/>
</dbReference>
<feature type="domain" description="HD" evidence="8">
    <location>
        <begin position="336"/>
        <end position="429"/>
    </location>
</feature>
<evidence type="ECO:0000256" key="3">
    <source>
        <dbReference type="ARBA" id="ARBA00022801"/>
    </source>
</evidence>
<evidence type="ECO:0000256" key="2">
    <source>
        <dbReference type="ARBA" id="ARBA00022759"/>
    </source>
</evidence>
<protein>
    <recommendedName>
        <fullName evidence="5 6">Ribonuclease Y</fullName>
        <shortName evidence="5">RNase Y</shortName>
        <ecNumber evidence="5 6">3.1.-.-</ecNumber>
    </recommendedName>
</protein>
<dbReference type="InterPro" id="IPR022711">
    <property type="entry name" value="RNase_Y_N"/>
</dbReference>
<evidence type="ECO:0000313" key="9">
    <source>
        <dbReference type="EMBL" id="HGT46807.1"/>
    </source>
</evidence>
<sequence length="520" mass="59075">MDLIILIPMIAVLLALFFYLGWWFNSKVGKKSIASAEARAEQIIQDAQKEANNLKREKLLEVKDEWYKKKVEFDNEVNQKKQKLANLEKQLITREENSEKRYDLIIQKEREVRKLEKELAELKNSLDQRAEEIKRLEAEQNEKLEKISGLTSEEAKKILINNMIDEAKTDAAQIVKEIYDKAKADAKKEAQKIIVQAIQRTAADHSIESTVSVVQIQNDEMKGRIIGKEGRNIRAFEAVTGVDVIVDDTPEAVILSSFDQFRREIARVSLERLIADGRIHPARIEEVVQKTTQELEEEILREGENTLLQLGLHNMHPELVKHIGKMKYRSSYGQNLLQHSVEVAYLTGIMAAELGLDPVLAKRAGLLHDVGKTVDKSIEGPHALIGYDLTKKYKEHPIVINAVGSHHEDIEMEHPIAALVQSADAISGARPGARREPLESYVKRLENLETLARSFEGVAKTYAIQAGREIRVVVENEKVDDIVADRLAREIAQKIEEEMEYPGQIKVTVIREVRKIAFAK</sequence>
<dbReference type="NCBIfam" id="TIGR00277">
    <property type="entry name" value="HDIG"/>
    <property type="match status" value="1"/>
</dbReference>
<dbReference type="EMBL" id="DSVI01000004">
    <property type="protein sequence ID" value="HGT46807.1"/>
    <property type="molecule type" value="Genomic_DNA"/>
</dbReference>
<keyword evidence="5" id="KW-0812">Transmembrane</keyword>
<dbReference type="Pfam" id="PF12072">
    <property type="entry name" value="RNase_Y_N"/>
    <property type="match status" value="1"/>
</dbReference>
<dbReference type="HAMAP" id="MF_00335">
    <property type="entry name" value="RNase_Y"/>
    <property type="match status" value="1"/>
</dbReference>
<keyword evidence="5" id="KW-1003">Cell membrane</keyword>
<dbReference type="Pfam" id="PF01966">
    <property type="entry name" value="HD"/>
    <property type="match status" value="1"/>
</dbReference>
<dbReference type="Pfam" id="PF00013">
    <property type="entry name" value="KH_1"/>
    <property type="match status" value="1"/>
</dbReference>